<protein>
    <recommendedName>
        <fullName evidence="3">TIR domain-containing protein</fullName>
    </recommendedName>
</protein>
<dbReference type="EMBL" id="LVWE01000026">
    <property type="protein sequence ID" value="OAD45593.1"/>
    <property type="molecule type" value="Genomic_DNA"/>
</dbReference>
<dbReference type="STRING" id="1333662.LPB303_06540"/>
<reference evidence="1 2" key="1">
    <citation type="submission" date="2016-02" db="EMBL/GenBank/DDBJ databases">
        <title>Draft genome sequence of Polaribacter atrinae KACC17473.</title>
        <authorList>
            <person name="Shin S.-K."/>
            <person name="Yi H."/>
        </authorList>
    </citation>
    <scope>NUCLEOTIDE SEQUENCE [LARGE SCALE GENOMIC DNA]</scope>
    <source>
        <strain evidence="1 2">KACC 17473</strain>
    </source>
</reference>
<accession>A0A176TDI3</accession>
<evidence type="ECO:0008006" key="3">
    <source>
        <dbReference type="Google" id="ProtNLM"/>
    </source>
</evidence>
<name>A0A176TDI3_9FLAO</name>
<sequence length="264" mass="30505">MYRGFNLVIPETLNDSFTEKGKEIHSEMTEKINDRFDDLIAFNGIINGNKVIEKWFPIIECDIFLSHSHKDQDKAIALAGLLYKNFGLKTFIDSTVWGFSDKLLKAIDDKYCMHENQTTYSYEKRNFSTSHVHLMLNSALNKMIDSCEAIFFLNTPNSVSAIDTIKDSTNSPWIFSEIATTQTIRKKTPKRLKQETRTFSSRISLSESVKEQLTVEYELELSHFTKLTLRDIQLWINKAKFSNSNPLDELYSLNQINSKFLIDG</sequence>
<gene>
    <name evidence="1" type="ORF">LPB303_06540</name>
</gene>
<dbReference type="Proteomes" id="UP000076923">
    <property type="component" value="Unassembled WGS sequence"/>
</dbReference>
<evidence type="ECO:0000313" key="2">
    <source>
        <dbReference type="Proteomes" id="UP000076923"/>
    </source>
</evidence>
<organism evidence="1 2">
    <name type="scientific">Polaribacter atrinae</name>
    <dbReference type="NCBI Taxonomy" id="1333662"/>
    <lineage>
        <taxon>Bacteria</taxon>
        <taxon>Pseudomonadati</taxon>
        <taxon>Bacteroidota</taxon>
        <taxon>Flavobacteriia</taxon>
        <taxon>Flavobacteriales</taxon>
        <taxon>Flavobacteriaceae</taxon>
    </lineage>
</organism>
<comment type="caution">
    <text evidence="1">The sequence shown here is derived from an EMBL/GenBank/DDBJ whole genome shotgun (WGS) entry which is preliminary data.</text>
</comment>
<dbReference type="AlphaFoldDB" id="A0A176TDI3"/>
<proteinExistence type="predicted"/>
<keyword evidence="2" id="KW-1185">Reference proteome</keyword>
<evidence type="ECO:0000313" key="1">
    <source>
        <dbReference type="EMBL" id="OAD45593.1"/>
    </source>
</evidence>